<evidence type="ECO:0000313" key="3">
    <source>
        <dbReference type="Proteomes" id="UP001297092"/>
    </source>
</evidence>
<comment type="caution">
    <text evidence="2">The sequence shown here is derived from an EMBL/GenBank/DDBJ whole genome shotgun (WGS) entry which is preliminary data.</text>
</comment>
<dbReference type="RefSeq" id="WP_214113978.1">
    <property type="nucleotide sequence ID" value="NZ_JAHCTB010000005.1"/>
</dbReference>
<feature type="transmembrane region" description="Helical" evidence="1">
    <location>
        <begin position="46"/>
        <end position="71"/>
    </location>
</feature>
<accession>A0ABS5S6L6</accession>
<name>A0ABS5S6L6_9FLAO</name>
<keyword evidence="3" id="KW-1185">Reference proteome</keyword>
<evidence type="ECO:0000256" key="1">
    <source>
        <dbReference type="SAM" id="Phobius"/>
    </source>
</evidence>
<keyword evidence="1" id="KW-1133">Transmembrane helix</keyword>
<keyword evidence="1" id="KW-0472">Membrane</keyword>
<proteinExistence type="predicted"/>
<gene>
    <name evidence="2" type="ORF">KIV10_11755</name>
</gene>
<dbReference type="Proteomes" id="UP001297092">
    <property type="component" value="Unassembled WGS sequence"/>
</dbReference>
<keyword evidence="1" id="KW-0812">Transmembrane</keyword>
<evidence type="ECO:0008006" key="4">
    <source>
        <dbReference type="Google" id="ProtNLM"/>
    </source>
</evidence>
<dbReference type="EMBL" id="JAHCTB010000005">
    <property type="protein sequence ID" value="MBT0608858.1"/>
    <property type="molecule type" value="Genomic_DNA"/>
</dbReference>
<sequence length="79" mass="7768">MANTILQAELNQGRSYNNSNNTHGIDAGFVELNQARSCTGGGSAGFVVGVLLGATVCLLCALGAGLIGWGLGCGIGGGK</sequence>
<reference evidence="2 3" key="1">
    <citation type="submission" date="2021-05" db="EMBL/GenBank/DDBJ databases">
        <title>Aequorivita echinoideorum JCM 30378 genome.</title>
        <authorList>
            <person name="Zhang H."/>
            <person name="Li C."/>
        </authorList>
    </citation>
    <scope>NUCLEOTIDE SEQUENCE [LARGE SCALE GENOMIC DNA]</scope>
    <source>
        <strain evidence="2 3">JCM30378</strain>
    </source>
</reference>
<evidence type="ECO:0000313" key="2">
    <source>
        <dbReference type="EMBL" id="MBT0608858.1"/>
    </source>
</evidence>
<protein>
    <recommendedName>
        <fullName evidence="4">Bacteriocin-type signal sequence-containing protein</fullName>
    </recommendedName>
</protein>
<organism evidence="2 3">
    <name type="scientific">Aequorivita echinoideorum</name>
    <dbReference type="NCBI Taxonomy" id="1549647"/>
    <lineage>
        <taxon>Bacteria</taxon>
        <taxon>Pseudomonadati</taxon>
        <taxon>Bacteroidota</taxon>
        <taxon>Flavobacteriia</taxon>
        <taxon>Flavobacteriales</taxon>
        <taxon>Flavobacteriaceae</taxon>
        <taxon>Aequorivita</taxon>
    </lineage>
</organism>